<organism evidence="1 2">
    <name type="scientific">Deinococcus carri</name>
    <dbReference type="NCBI Taxonomy" id="1211323"/>
    <lineage>
        <taxon>Bacteria</taxon>
        <taxon>Thermotogati</taxon>
        <taxon>Deinococcota</taxon>
        <taxon>Deinococci</taxon>
        <taxon>Deinococcales</taxon>
        <taxon>Deinococcaceae</taxon>
        <taxon>Deinococcus</taxon>
    </lineage>
</organism>
<dbReference type="InterPro" id="IPR013078">
    <property type="entry name" value="His_Pase_superF_clade-1"/>
</dbReference>
<dbReference type="PANTHER" id="PTHR48100">
    <property type="entry name" value="BROAD-SPECIFICITY PHOSPHATASE YOR283W-RELATED"/>
    <property type="match status" value="1"/>
</dbReference>
<sequence length="205" mass="22059">MPARRLFLIRHARTASNVAQTLGAGHDDPLDPLGERQAQAVAAHLAALNLPAPRVYASPYRRARQTAQAIADALGVPVTVLVGVQEFHTGSWVGRPYSHLQTHHHEWLHEDGTLGFPGGESLQGVARRFQAALEGVLEEEGTPLVVSHGGALSSVLPFLLGTDLAEAWQTSRYQHGNTAVTELVWEPDGWVAVRVADGGHLEGML</sequence>
<dbReference type="InterPro" id="IPR050275">
    <property type="entry name" value="PGM_Phosphatase"/>
</dbReference>
<evidence type="ECO:0000313" key="2">
    <source>
        <dbReference type="Proteomes" id="UP001401887"/>
    </source>
</evidence>
<protein>
    <submittedName>
        <fullName evidence="1">Phosphoserine phosphatase 2</fullName>
    </submittedName>
</protein>
<keyword evidence="2" id="KW-1185">Reference proteome</keyword>
<dbReference type="InterPro" id="IPR029033">
    <property type="entry name" value="His_PPase_superfam"/>
</dbReference>
<dbReference type="PANTHER" id="PTHR48100:SF1">
    <property type="entry name" value="HISTIDINE PHOSPHATASE FAMILY PROTEIN-RELATED"/>
    <property type="match status" value="1"/>
</dbReference>
<dbReference type="CDD" id="cd07067">
    <property type="entry name" value="HP_PGM_like"/>
    <property type="match status" value="1"/>
</dbReference>
<dbReference type="SUPFAM" id="SSF53254">
    <property type="entry name" value="Phosphoglycerate mutase-like"/>
    <property type="match status" value="1"/>
</dbReference>
<evidence type="ECO:0000313" key="1">
    <source>
        <dbReference type="EMBL" id="GAA5512184.1"/>
    </source>
</evidence>
<proteinExistence type="predicted"/>
<dbReference type="Gene3D" id="3.40.50.1240">
    <property type="entry name" value="Phosphoglycerate mutase-like"/>
    <property type="match status" value="1"/>
</dbReference>
<dbReference type="SMART" id="SM00855">
    <property type="entry name" value="PGAM"/>
    <property type="match status" value="1"/>
</dbReference>
<dbReference type="RefSeq" id="WP_345461501.1">
    <property type="nucleotide sequence ID" value="NZ_BAABRP010000001.1"/>
</dbReference>
<comment type="caution">
    <text evidence="1">The sequence shown here is derived from an EMBL/GenBank/DDBJ whole genome shotgun (WGS) entry which is preliminary data.</text>
</comment>
<dbReference type="Proteomes" id="UP001401887">
    <property type="component" value="Unassembled WGS sequence"/>
</dbReference>
<reference evidence="1 2" key="1">
    <citation type="submission" date="2024-02" db="EMBL/GenBank/DDBJ databases">
        <title>Deinococcus carri NBRC 110142.</title>
        <authorList>
            <person name="Ichikawa N."/>
            <person name="Katano-Makiyama Y."/>
            <person name="Hidaka K."/>
        </authorList>
    </citation>
    <scope>NUCLEOTIDE SEQUENCE [LARGE SCALE GENOMIC DNA]</scope>
    <source>
        <strain evidence="1 2">NBRC 110142</strain>
    </source>
</reference>
<dbReference type="Pfam" id="PF00300">
    <property type="entry name" value="His_Phos_1"/>
    <property type="match status" value="1"/>
</dbReference>
<accession>A0ABP9W493</accession>
<name>A0ABP9W493_9DEIO</name>
<dbReference type="EMBL" id="BAABRP010000001">
    <property type="protein sequence ID" value="GAA5512184.1"/>
    <property type="molecule type" value="Genomic_DNA"/>
</dbReference>
<gene>
    <name evidence="1" type="primary">pspB_1</name>
    <name evidence="1" type="ORF">Dcar01_00898</name>
</gene>